<accession>A0A1Y2C8K8</accession>
<evidence type="ECO:0000256" key="6">
    <source>
        <dbReference type="ARBA" id="ARBA00023004"/>
    </source>
</evidence>
<evidence type="ECO:0000256" key="1">
    <source>
        <dbReference type="ARBA" id="ARBA00001954"/>
    </source>
</evidence>
<evidence type="ECO:0000313" key="13">
    <source>
        <dbReference type="Proteomes" id="UP000193642"/>
    </source>
</evidence>
<comment type="similarity">
    <text evidence="2">Belongs to the biopterin-dependent aromatic amino acid hydroxylase family.</text>
</comment>
<dbReference type="InterPro" id="IPR045865">
    <property type="entry name" value="ACT-like_dom_sf"/>
</dbReference>
<evidence type="ECO:0000256" key="9">
    <source>
        <dbReference type="PIRSR" id="PIRSR601273-2"/>
    </source>
</evidence>
<keyword evidence="5" id="KW-0560">Oxidoreductase</keyword>
<evidence type="ECO:0000259" key="10">
    <source>
        <dbReference type="PROSITE" id="PS51410"/>
    </source>
</evidence>
<dbReference type="InterPro" id="IPR018528">
    <property type="entry name" value="Preph_deHydtase_CS"/>
</dbReference>
<evidence type="ECO:0000259" key="11">
    <source>
        <dbReference type="PROSITE" id="PS51671"/>
    </source>
</evidence>
<dbReference type="GO" id="GO:0009094">
    <property type="term" value="P:L-phenylalanine biosynthetic process"/>
    <property type="evidence" value="ECO:0007669"/>
    <property type="project" value="InterPro"/>
</dbReference>
<dbReference type="InterPro" id="IPR018301">
    <property type="entry name" value="ArAA_hydroxylase_Fe/CU_BS"/>
</dbReference>
<comment type="caution">
    <text evidence="12">The sequence shown here is derived from an EMBL/GenBank/DDBJ whole genome shotgun (WGS) entry which is preliminary data.</text>
</comment>
<dbReference type="PROSITE" id="PS00858">
    <property type="entry name" value="PREPHENATE_DEHYDR_2"/>
    <property type="match status" value="1"/>
</dbReference>
<evidence type="ECO:0000256" key="8">
    <source>
        <dbReference type="PIRSR" id="PIRSR000336-1"/>
    </source>
</evidence>
<dbReference type="OrthoDB" id="983542at2759"/>
<organism evidence="12 13">
    <name type="scientific">Rhizoclosmatium globosum</name>
    <dbReference type="NCBI Taxonomy" id="329046"/>
    <lineage>
        <taxon>Eukaryota</taxon>
        <taxon>Fungi</taxon>
        <taxon>Fungi incertae sedis</taxon>
        <taxon>Chytridiomycota</taxon>
        <taxon>Chytridiomycota incertae sedis</taxon>
        <taxon>Chytridiomycetes</taxon>
        <taxon>Chytridiales</taxon>
        <taxon>Chytriomycetaceae</taxon>
        <taxon>Rhizoclosmatium</taxon>
    </lineage>
</organism>
<dbReference type="PRINTS" id="PR00372">
    <property type="entry name" value="FYWHYDRXLASE"/>
</dbReference>
<dbReference type="PANTHER" id="PTHR11473">
    <property type="entry name" value="AROMATIC AMINO ACID HYDROXYLASE"/>
    <property type="match status" value="1"/>
</dbReference>
<dbReference type="InterPro" id="IPR019773">
    <property type="entry name" value="Tyrosine_3-monooxygenase-like"/>
</dbReference>
<dbReference type="GO" id="GO:0004664">
    <property type="term" value="F:prephenate dehydratase activity"/>
    <property type="evidence" value="ECO:0007669"/>
    <property type="project" value="InterPro"/>
</dbReference>
<evidence type="ECO:0000256" key="2">
    <source>
        <dbReference type="ARBA" id="ARBA00009712"/>
    </source>
</evidence>
<reference evidence="12 13" key="1">
    <citation type="submission" date="2016-07" db="EMBL/GenBank/DDBJ databases">
        <title>Pervasive Adenine N6-methylation of Active Genes in Fungi.</title>
        <authorList>
            <consortium name="DOE Joint Genome Institute"/>
            <person name="Mondo S.J."/>
            <person name="Dannebaum R.O."/>
            <person name="Kuo R.C."/>
            <person name="Labutti K."/>
            <person name="Haridas S."/>
            <person name="Kuo A."/>
            <person name="Salamov A."/>
            <person name="Ahrendt S.R."/>
            <person name="Lipzen A."/>
            <person name="Sullivan W."/>
            <person name="Andreopoulos W.B."/>
            <person name="Clum A."/>
            <person name="Lindquist E."/>
            <person name="Daum C."/>
            <person name="Ramamoorthy G.K."/>
            <person name="Gryganskyi A."/>
            <person name="Culley D."/>
            <person name="Magnuson J.K."/>
            <person name="James T.Y."/>
            <person name="O'Malley M.A."/>
            <person name="Stajich J.E."/>
            <person name="Spatafora J.W."/>
            <person name="Visel A."/>
            <person name="Grigoriev I.V."/>
        </authorList>
    </citation>
    <scope>NUCLEOTIDE SEQUENCE [LARGE SCALE GENOMIC DNA]</scope>
    <source>
        <strain evidence="12 13">JEL800</strain>
    </source>
</reference>
<dbReference type="CDD" id="cd04905">
    <property type="entry name" value="ACT_CM-PDT"/>
    <property type="match status" value="1"/>
</dbReference>
<dbReference type="EC" id="1.14.16.1" evidence="3"/>
<evidence type="ECO:0000256" key="4">
    <source>
        <dbReference type="ARBA" id="ARBA00022723"/>
    </source>
</evidence>
<feature type="domain" description="ACT" evidence="11">
    <location>
        <begin position="53"/>
        <end position="129"/>
    </location>
</feature>
<dbReference type="GO" id="GO:0004505">
    <property type="term" value="F:phenylalanine 4-monooxygenase activity"/>
    <property type="evidence" value="ECO:0007669"/>
    <property type="project" value="UniProtKB-EC"/>
</dbReference>
<dbReference type="InterPro" id="IPR036329">
    <property type="entry name" value="Aro-AA_hydroxylase_C_sf"/>
</dbReference>
<dbReference type="Gene3D" id="1.10.800.10">
    <property type="entry name" value="Aromatic amino acid hydroxylase"/>
    <property type="match status" value="1"/>
</dbReference>
<evidence type="ECO:0000313" key="12">
    <source>
        <dbReference type="EMBL" id="ORY43359.1"/>
    </source>
</evidence>
<dbReference type="PIRSF" id="PIRSF000336">
    <property type="entry name" value="TH"/>
    <property type="match status" value="1"/>
</dbReference>
<feature type="binding site" evidence="8">
    <location>
        <position position="351"/>
    </location>
    <ligand>
        <name>Fe cation</name>
        <dbReference type="ChEBI" id="CHEBI:24875"/>
    </ligand>
</feature>
<comment type="cofactor">
    <cofactor evidence="1 9">
        <name>Fe(2+)</name>
        <dbReference type="ChEBI" id="CHEBI:29033"/>
    </cofactor>
</comment>
<dbReference type="PROSITE" id="PS51410">
    <property type="entry name" value="BH4_AAA_HYDROXYL_2"/>
    <property type="match status" value="1"/>
</dbReference>
<evidence type="ECO:0000256" key="7">
    <source>
        <dbReference type="ARBA" id="ARBA00023033"/>
    </source>
</evidence>
<proteinExistence type="inferred from homology"/>
<sequence>MLSAVLHAQRRSLTGAPLAVASFIGVSKPSSKSQFQIRAKHSQPPHPESIKTSLFFTIQDQVGALDDVLSHIRALKISLSRIESRPSKKTGAYDFYIDFEAKSKPQVDQVTEKFRSFVEDVKVITGYDSTENGSLTASVPWFPRKIADIDTFVDHTITYGAELDADHPGFKDDEYRQRRAEIAEIARKYRHGQVCPRVEYTPSEIKTWGTVFNKLVKLYETNACKEHRFVFPLLIQNCGFSETNIPQIADVSKFVKECTGWTVRPTAGLLSSRDFFNAFAFRVFHSTQYIRHHSEPLYTPEPDVCHEILGHVALYCDPDFADFAQELGLASLGCSDADLEKLSRIYWYTIEFGLLKEGDELKAYGAGLLSSFGELEYCISSPEPKRLPFDPEVCANTPFPITHYQEVYYVVDSFKDMKERVKTYFDSFERPFQVRYNAYTEQIEVLDDKDKILKYAIPSREIWHVYRMPWTKYLPKSSKPETETEQELFSPSHNNKNRFKSASYLTKNF</sequence>
<dbReference type="STRING" id="329046.A0A1Y2C8K8"/>
<dbReference type="InterPro" id="IPR036951">
    <property type="entry name" value="ArAA_hydroxylase_sf"/>
</dbReference>
<gene>
    <name evidence="12" type="ORF">BCR33DRAFT_698079</name>
</gene>
<dbReference type="SUPFAM" id="SSF55021">
    <property type="entry name" value="ACT-like"/>
    <property type="match status" value="1"/>
</dbReference>
<keyword evidence="13" id="KW-1185">Reference proteome</keyword>
<protein>
    <recommendedName>
        <fullName evidence="3">phenylalanine 4-monooxygenase</fullName>
        <ecNumber evidence="3">1.14.16.1</ecNumber>
    </recommendedName>
</protein>
<feature type="binding site" evidence="8">
    <location>
        <position position="311"/>
    </location>
    <ligand>
        <name>Fe cation</name>
        <dbReference type="ChEBI" id="CHEBI:24875"/>
    </ligand>
</feature>
<dbReference type="PROSITE" id="PS51671">
    <property type="entry name" value="ACT"/>
    <property type="match status" value="1"/>
</dbReference>
<evidence type="ECO:0000256" key="5">
    <source>
        <dbReference type="ARBA" id="ARBA00023002"/>
    </source>
</evidence>
<feature type="domain" description="Biopterin-dependent aromatic amino acid hydroxylase family profile" evidence="10">
    <location>
        <begin position="127"/>
        <end position="474"/>
    </location>
</feature>
<evidence type="ECO:0000256" key="3">
    <source>
        <dbReference type="ARBA" id="ARBA00011995"/>
    </source>
</evidence>
<feature type="binding site" evidence="8">
    <location>
        <position position="306"/>
    </location>
    <ligand>
        <name>Fe cation</name>
        <dbReference type="ChEBI" id="CHEBI:24875"/>
    </ligand>
</feature>
<dbReference type="EMBL" id="MCGO01000025">
    <property type="protein sequence ID" value="ORY43359.1"/>
    <property type="molecule type" value="Genomic_DNA"/>
</dbReference>
<dbReference type="InterPro" id="IPR002912">
    <property type="entry name" value="ACT_dom"/>
</dbReference>
<dbReference type="PROSITE" id="PS00367">
    <property type="entry name" value="BH4_AAA_HYDROXYL_1"/>
    <property type="match status" value="1"/>
</dbReference>
<keyword evidence="4 8" id="KW-0479">Metal-binding</keyword>
<dbReference type="SUPFAM" id="SSF56534">
    <property type="entry name" value="Aromatic aminoacid monoxygenases, catalytic and oligomerization domains"/>
    <property type="match status" value="1"/>
</dbReference>
<keyword evidence="7" id="KW-0503">Monooxygenase</keyword>
<dbReference type="Pfam" id="PF00351">
    <property type="entry name" value="Biopterin_H"/>
    <property type="match status" value="1"/>
</dbReference>
<dbReference type="Proteomes" id="UP000193642">
    <property type="component" value="Unassembled WGS sequence"/>
</dbReference>
<name>A0A1Y2C8K8_9FUNG</name>
<dbReference type="InterPro" id="IPR019774">
    <property type="entry name" value="Aromatic-AA_hydroxylase_C"/>
</dbReference>
<dbReference type="InterPro" id="IPR001273">
    <property type="entry name" value="ArAA_hydroxylase"/>
</dbReference>
<dbReference type="AlphaFoldDB" id="A0A1Y2C8K8"/>
<keyword evidence="6 8" id="KW-0408">Iron</keyword>
<dbReference type="GO" id="GO:0005506">
    <property type="term" value="F:iron ion binding"/>
    <property type="evidence" value="ECO:0007669"/>
    <property type="project" value="InterPro"/>
</dbReference>
<dbReference type="PANTHER" id="PTHR11473:SF24">
    <property type="entry name" value="PHENYLALANINE-4-HYDROXYLASE"/>
    <property type="match status" value="1"/>
</dbReference>